<dbReference type="STRING" id="1912795.BK816_04320"/>
<keyword evidence="2" id="KW-1185">Reference proteome</keyword>
<dbReference type="AlphaFoldDB" id="A0A1D9MK09"/>
<reference evidence="1 2" key="1">
    <citation type="submission" date="2016-10" db="EMBL/GenBank/DDBJ databases">
        <title>Actinomyces aegypiusis sp. nov., isolated from the Aegypius monachus in Qinghai Tibet Plateau China.</title>
        <authorList>
            <person name="Wang Y."/>
        </authorList>
    </citation>
    <scope>NUCLEOTIDE SEQUENCE [LARGE SCALE GENOMIC DNA]</scope>
    <source>
        <strain evidence="1 2">VUL4_3</strain>
    </source>
</reference>
<protein>
    <submittedName>
        <fullName evidence="1">Uncharacterized protein</fullName>
    </submittedName>
</protein>
<dbReference type="Proteomes" id="UP000176288">
    <property type="component" value="Chromosome"/>
</dbReference>
<evidence type="ECO:0000313" key="2">
    <source>
        <dbReference type="Proteomes" id="UP000176288"/>
    </source>
</evidence>
<dbReference type="EMBL" id="CP017812">
    <property type="protein sequence ID" value="AOZ72616.1"/>
    <property type="molecule type" value="Genomic_DNA"/>
</dbReference>
<proteinExistence type="predicted"/>
<organism evidence="1 2">
    <name type="scientific">Boudabousia tangfeifanii</name>
    <dbReference type="NCBI Taxonomy" id="1912795"/>
    <lineage>
        <taxon>Bacteria</taxon>
        <taxon>Bacillati</taxon>
        <taxon>Actinomycetota</taxon>
        <taxon>Actinomycetes</taxon>
        <taxon>Actinomycetales</taxon>
        <taxon>Actinomycetaceae</taxon>
        <taxon>Boudabousia</taxon>
    </lineage>
</organism>
<gene>
    <name evidence="1" type="ORF">BK816_04320</name>
</gene>
<name>A0A1D9MK09_9ACTO</name>
<dbReference type="RefSeq" id="WP_071164082.1">
    <property type="nucleotide sequence ID" value="NZ_CP017812.1"/>
</dbReference>
<dbReference type="OrthoDB" id="9757809at2"/>
<sequence>MEHKADKPNLPIIVAMNGAWPNAQTKLWKEALVTYLGQPLVDLTDPQSEFFLAEDDFRGMASSAELIEKWQQTLASTINLPALLILPPAMVELKNSQELLADCTRPIFLLSVPARTAWQYLGLGIAGQPVGLGAIRAQWMNMWSQRVSAWENVGAKVIDCSQTEPSSLPPKLFP</sequence>
<accession>A0A1D9MK09</accession>
<dbReference type="KEGG" id="avu:BK816_04320"/>
<evidence type="ECO:0000313" key="1">
    <source>
        <dbReference type="EMBL" id="AOZ72616.1"/>
    </source>
</evidence>